<dbReference type="GO" id="GO:0005737">
    <property type="term" value="C:cytoplasm"/>
    <property type="evidence" value="ECO:0007669"/>
    <property type="project" value="UniProtKB-SubCell"/>
</dbReference>
<keyword evidence="5" id="KW-0808">Transferase</keyword>
<dbReference type="GO" id="GO:0016301">
    <property type="term" value="F:kinase activity"/>
    <property type="evidence" value="ECO:0007669"/>
    <property type="project" value="UniProtKB-KW"/>
</dbReference>
<gene>
    <name evidence="9" type="ORF">AK33_05250</name>
</gene>
<comment type="caution">
    <text evidence="9">The sequence shown here is derived from an EMBL/GenBank/DDBJ whole genome shotgun (WGS) entry which is preliminary data.</text>
</comment>
<proteinExistence type="predicted"/>
<comment type="subcellular location">
    <subcellularLocation>
        <location evidence="1">Cytoplasm</location>
    </subcellularLocation>
</comment>
<name>A0A011NDK5_9PAST</name>
<evidence type="ECO:0000256" key="2">
    <source>
        <dbReference type="ARBA" id="ARBA00022448"/>
    </source>
</evidence>
<dbReference type="SUPFAM" id="SSF52728">
    <property type="entry name" value="PTS IIb component"/>
    <property type="match status" value="1"/>
</dbReference>
<evidence type="ECO:0000313" key="9">
    <source>
        <dbReference type="EMBL" id="EXI62632.1"/>
    </source>
</evidence>
<feature type="domain" description="PTS EIIB type-4" evidence="8">
    <location>
        <begin position="1"/>
        <end position="157"/>
    </location>
</feature>
<dbReference type="PATRIC" id="fig|1450449.3.peg.1026"/>
<evidence type="ECO:0000256" key="1">
    <source>
        <dbReference type="ARBA" id="ARBA00004496"/>
    </source>
</evidence>
<protein>
    <submittedName>
        <fullName evidence="9">PTS mannose transporter subunit IIAB</fullName>
    </submittedName>
</protein>
<keyword evidence="7" id="KW-0418">Kinase</keyword>
<dbReference type="Pfam" id="PF03830">
    <property type="entry name" value="PTSIIB_sorb"/>
    <property type="match status" value="1"/>
</dbReference>
<keyword evidence="2" id="KW-0813">Transport</keyword>
<evidence type="ECO:0000256" key="5">
    <source>
        <dbReference type="ARBA" id="ARBA00022679"/>
    </source>
</evidence>
<sequence length="157" mass="17277">MAILNVRIDARLIHGQVANLWTSYLNITRIMVVDEVAANNDIDKAGLRLACPAGVNLSVLTVEKAATNINEGRYDSQRVLLVVRNPQTVLQLVEAGVHLPEINAGNMSKTDLTRPIRKTVHVTEDDVETFKKLSAKGISLTAQLVPNEEKVDLMKLL</sequence>
<organism evidence="9 10">
    <name type="scientific">Mannheimia granulomatis</name>
    <dbReference type="NCBI Taxonomy" id="85402"/>
    <lineage>
        <taxon>Bacteria</taxon>
        <taxon>Pseudomonadati</taxon>
        <taxon>Pseudomonadota</taxon>
        <taxon>Gammaproteobacteria</taxon>
        <taxon>Pasteurellales</taxon>
        <taxon>Pasteurellaceae</taxon>
        <taxon>Mannheimia</taxon>
    </lineage>
</organism>
<dbReference type="AlphaFoldDB" id="A0A011NDK5"/>
<dbReference type="PROSITE" id="PS51101">
    <property type="entry name" value="PTS_EIIB_TYPE_4"/>
    <property type="match status" value="1"/>
</dbReference>
<dbReference type="Gene3D" id="3.40.35.10">
    <property type="entry name" value="Phosphotransferase system, sorbose subfamily IIB component"/>
    <property type="match status" value="1"/>
</dbReference>
<evidence type="ECO:0000313" key="10">
    <source>
        <dbReference type="Proteomes" id="UP000054123"/>
    </source>
</evidence>
<dbReference type="RefSeq" id="WP_042802441.1">
    <property type="nucleotide sequence ID" value="NZ_AVSP01000007.1"/>
</dbReference>
<evidence type="ECO:0000256" key="7">
    <source>
        <dbReference type="ARBA" id="ARBA00022777"/>
    </source>
</evidence>
<keyword evidence="3" id="KW-0963">Cytoplasm</keyword>
<dbReference type="InterPro" id="IPR036667">
    <property type="entry name" value="PTS_IIB_sorbose-sp_sf"/>
</dbReference>
<dbReference type="GO" id="GO:0009401">
    <property type="term" value="P:phosphoenolpyruvate-dependent sugar phosphotransferase system"/>
    <property type="evidence" value="ECO:0007669"/>
    <property type="project" value="UniProtKB-KW"/>
</dbReference>
<evidence type="ECO:0000259" key="8">
    <source>
        <dbReference type="PROSITE" id="PS51101"/>
    </source>
</evidence>
<keyword evidence="4" id="KW-0762">Sugar transport</keyword>
<dbReference type="CDD" id="cd00001">
    <property type="entry name" value="PTS_IIB_man"/>
    <property type="match status" value="1"/>
</dbReference>
<keyword evidence="10" id="KW-1185">Reference proteome</keyword>
<evidence type="ECO:0000256" key="4">
    <source>
        <dbReference type="ARBA" id="ARBA00022597"/>
    </source>
</evidence>
<accession>A0A011NDK5</accession>
<reference evidence="9 10" key="1">
    <citation type="journal article" date="2014" name="Genome Announc.">
        <title>Genome Sequence of a Presumptive Mannheimia haemolytica Strain with an A1/A6-Cross-Reactive Serotype from a White-Tailed Deer (Odocoileus virginianus).</title>
        <authorList>
            <person name="Lawrence P.K."/>
            <person name="Bey R.F."/>
            <person name="Wiener B."/>
            <person name="Kittichotirat W."/>
            <person name="Bumgarner R.E."/>
        </authorList>
    </citation>
    <scope>NUCLEOTIDE SEQUENCE [LARGE SCALE GENOMIC DNA]</scope>
    <source>
        <strain evidence="9 10">PKL10</strain>
    </source>
</reference>
<dbReference type="OrthoDB" id="7065728at2"/>
<dbReference type="Proteomes" id="UP000054123">
    <property type="component" value="Unassembled WGS sequence"/>
</dbReference>
<dbReference type="EMBL" id="JANJ01000003">
    <property type="protein sequence ID" value="EXI62632.1"/>
    <property type="molecule type" value="Genomic_DNA"/>
</dbReference>
<keyword evidence="6" id="KW-0598">Phosphotransferase system</keyword>
<dbReference type="InterPro" id="IPR004720">
    <property type="entry name" value="PTS_IIB_sorbose-sp"/>
</dbReference>
<evidence type="ECO:0000256" key="6">
    <source>
        <dbReference type="ARBA" id="ARBA00022683"/>
    </source>
</evidence>
<dbReference type="GO" id="GO:0008982">
    <property type="term" value="F:protein-N(PI)-phosphohistidine-sugar phosphotransferase activity"/>
    <property type="evidence" value="ECO:0007669"/>
    <property type="project" value="InterPro"/>
</dbReference>
<evidence type="ECO:0000256" key="3">
    <source>
        <dbReference type="ARBA" id="ARBA00022490"/>
    </source>
</evidence>